<dbReference type="InterPro" id="IPR051044">
    <property type="entry name" value="MAG_DAG_Lipase"/>
</dbReference>
<reference evidence="3" key="1">
    <citation type="submission" date="2016-10" db="EMBL/GenBank/DDBJ databases">
        <authorList>
            <person name="Varghese N."/>
            <person name="Submissions S."/>
        </authorList>
    </citation>
    <scope>NUCLEOTIDE SEQUENCE [LARGE SCALE GENOMIC DNA]</scope>
    <source>
        <strain evidence="3">CGMCC 1.10971</strain>
    </source>
</reference>
<evidence type="ECO:0000313" key="2">
    <source>
        <dbReference type="EMBL" id="SFF86053.1"/>
    </source>
</evidence>
<dbReference type="AlphaFoldDB" id="A0A1I2M3L4"/>
<dbReference type="InterPro" id="IPR029058">
    <property type="entry name" value="AB_hydrolase_fold"/>
</dbReference>
<proteinExistence type="predicted"/>
<dbReference type="Pfam" id="PF12146">
    <property type="entry name" value="Hydrolase_4"/>
    <property type="match status" value="1"/>
</dbReference>
<evidence type="ECO:0000313" key="3">
    <source>
        <dbReference type="Proteomes" id="UP000198623"/>
    </source>
</evidence>
<gene>
    <name evidence="2" type="ORF">SAMN05216175_101403</name>
</gene>
<protein>
    <submittedName>
        <fullName evidence="2">Lysophospholipase</fullName>
    </submittedName>
</protein>
<dbReference type="STRING" id="1045558.SAMN05216175_101403"/>
<dbReference type="InterPro" id="IPR022742">
    <property type="entry name" value="Hydrolase_4"/>
</dbReference>
<evidence type="ECO:0000259" key="1">
    <source>
        <dbReference type="Pfam" id="PF12146"/>
    </source>
</evidence>
<feature type="domain" description="Serine aminopeptidase S33" evidence="1">
    <location>
        <begin position="69"/>
        <end position="296"/>
    </location>
</feature>
<keyword evidence="3" id="KW-1185">Reference proteome</keyword>
<dbReference type="Proteomes" id="UP000198623">
    <property type="component" value="Unassembled WGS sequence"/>
</dbReference>
<dbReference type="Gene3D" id="3.40.50.1820">
    <property type="entry name" value="alpha/beta hydrolase"/>
    <property type="match status" value="1"/>
</dbReference>
<dbReference type="OrthoDB" id="5614837at2"/>
<accession>A0A1I2M3L4</accession>
<dbReference type="RefSeq" id="WP_090723679.1">
    <property type="nucleotide sequence ID" value="NZ_FOOU01000001.1"/>
</dbReference>
<organism evidence="2 3">
    <name type="scientific">Neptunomonas qingdaonensis</name>
    <dbReference type="NCBI Taxonomy" id="1045558"/>
    <lineage>
        <taxon>Bacteria</taxon>
        <taxon>Pseudomonadati</taxon>
        <taxon>Pseudomonadota</taxon>
        <taxon>Gammaproteobacteria</taxon>
        <taxon>Oceanospirillales</taxon>
        <taxon>Oceanospirillaceae</taxon>
        <taxon>Neptunomonas</taxon>
    </lineage>
</organism>
<dbReference type="SUPFAM" id="SSF53474">
    <property type="entry name" value="alpha/beta-Hydrolases"/>
    <property type="match status" value="1"/>
</dbReference>
<sequence>MQGFNPVLLRQSLTTFHKSGLLRPDTAWHAYLTLYKLAPLQSQYQLRVGLVKCEQVDLAVQYYTQQTTSRGTVVLIHGYMDHVGLYSRLMGCLLEQGWDVLCYDLPGHGLSSGSGYSIDHFSTYAAQLDIILQSTHLKGPCVALGQSTGGAIVLAHQQLVSQRLSVDPFSQRILLAPLIRPAQYPFIRLKYSLLRFFLRRVRRFHGINSHDDAFVHFIRSQDPLQKQWVAVNWIGAMLEWVELIEAGQPQHIDMTVIQGTADETVDWQHNLSVLGRLFPLLRVELIEAGRHHLANEGLAWRQQVFDKISEVLAGCRAEH</sequence>
<dbReference type="EMBL" id="FOOU01000001">
    <property type="protein sequence ID" value="SFF86053.1"/>
    <property type="molecule type" value="Genomic_DNA"/>
</dbReference>
<name>A0A1I2M3L4_9GAMM</name>
<dbReference type="PANTHER" id="PTHR11614">
    <property type="entry name" value="PHOSPHOLIPASE-RELATED"/>
    <property type="match status" value="1"/>
</dbReference>